<dbReference type="InterPro" id="IPR052509">
    <property type="entry name" value="Metal_resp_DNA-bind_regulator"/>
</dbReference>
<dbReference type="Proteomes" id="UP000784880">
    <property type="component" value="Unassembled WGS sequence"/>
</dbReference>
<reference evidence="2 3" key="1">
    <citation type="submission" date="2021-06" db="EMBL/GenBank/DDBJ databases">
        <title>Bacillus sp. RD4P76, an endophyte from a halophyte.</title>
        <authorList>
            <person name="Sun J.-Q."/>
        </authorList>
    </citation>
    <scope>NUCLEOTIDE SEQUENCE [LARGE SCALE GENOMIC DNA]</scope>
    <source>
        <strain evidence="2 3">CGMCC 1.15917</strain>
    </source>
</reference>
<dbReference type="PANTHER" id="PTHR33169">
    <property type="entry name" value="PADR-FAMILY TRANSCRIPTIONAL REGULATOR"/>
    <property type="match status" value="1"/>
</dbReference>
<dbReference type="NCBIfam" id="NF006931">
    <property type="entry name" value="PRK09416.1"/>
    <property type="match status" value="1"/>
</dbReference>
<dbReference type="EMBL" id="JAHQCS010000111">
    <property type="protein sequence ID" value="MBU9712815.1"/>
    <property type="molecule type" value="Genomic_DNA"/>
</dbReference>
<accession>A0ABS6JHD8</accession>
<gene>
    <name evidence="2" type="ORF">KS419_13880</name>
</gene>
<dbReference type="RefSeq" id="WP_217066992.1">
    <property type="nucleotide sequence ID" value="NZ_JAHQCS010000111.1"/>
</dbReference>
<evidence type="ECO:0000313" key="2">
    <source>
        <dbReference type="EMBL" id="MBU9712815.1"/>
    </source>
</evidence>
<dbReference type="PANTHER" id="PTHR33169:SF14">
    <property type="entry name" value="TRANSCRIPTIONAL REGULATOR RV3488"/>
    <property type="match status" value="1"/>
</dbReference>
<feature type="domain" description="Transcription regulator PadR N-terminal" evidence="1">
    <location>
        <begin position="55"/>
        <end position="126"/>
    </location>
</feature>
<dbReference type="InterPro" id="IPR005149">
    <property type="entry name" value="Tscrpt_reg_PadR_N"/>
</dbReference>
<name>A0ABS6JHD8_9BACI</name>
<evidence type="ECO:0000313" key="3">
    <source>
        <dbReference type="Proteomes" id="UP000784880"/>
    </source>
</evidence>
<dbReference type="Pfam" id="PF03551">
    <property type="entry name" value="PadR"/>
    <property type="match status" value="1"/>
</dbReference>
<proteinExistence type="predicted"/>
<keyword evidence="3" id="KW-1185">Reference proteome</keyword>
<comment type="caution">
    <text evidence="2">The sequence shown here is derived from an EMBL/GenBank/DDBJ whole genome shotgun (WGS) entry which is preliminary data.</text>
</comment>
<organism evidence="2 3">
    <name type="scientific">Evansella tamaricis</name>
    <dbReference type="NCBI Taxonomy" id="2069301"/>
    <lineage>
        <taxon>Bacteria</taxon>
        <taxon>Bacillati</taxon>
        <taxon>Bacillota</taxon>
        <taxon>Bacilli</taxon>
        <taxon>Bacillales</taxon>
        <taxon>Bacillaceae</taxon>
        <taxon>Evansella</taxon>
    </lineage>
</organism>
<sequence>MSDPLKQLKNSMKKTVFKDFSFSEDRRNVVKESIQSNQLRSDSILYWDDKTLYSILCSIRTGPKHGYEISTLLFQKNNHVFQHKEGQLYALLHTLENKGIIASSWHEVHSDTKKYYSLTKKGRIFIRAVEKQSSRFISLKKLLQEASI</sequence>
<protein>
    <submittedName>
        <fullName evidence="2">PadR family transcriptional regulator</fullName>
    </submittedName>
</protein>
<evidence type="ECO:0000259" key="1">
    <source>
        <dbReference type="Pfam" id="PF03551"/>
    </source>
</evidence>